<accession>A0A2H0WPB6</accession>
<evidence type="ECO:0000256" key="1">
    <source>
        <dbReference type="SAM" id="MobiDB-lite"/>
    </source>
</evidence>
<evidence type="ECO:0008006" key="4">
    <source>
        <dbReference type="Google" id="ProtNLM"/>
    </source>
</evidence>
<dbReference type="InterPro" id="IPR036390">
    <property type="entry name" value="WH_DNA-bd_sf"/>
</dbReference>
<name>A0A2H0WPB6_9BACT</name>
<dbReference type="EMBL" id="PEZI01000054">
    <property type="protein sequence ID" value="PIS14455.1"/>
    <property type="molecule type" value="Genomic_DNA"/>
</dbReference>
<dbReference type="Gene3D" id="1.10.10.10">
    <property type="entry name" value="Winged helix-like DNA-binding domain superfamily/Winged helix DNA-binding domain"/>
    <property type="match status" value="1"/>
</dbReference>
<dbReference type="AlphaFoldDB" id="A0A2H0WPB6"/>
<comment type="caution">
    <text evidence="2">The sequence shown here is derived from an EMBL/GenBank/DDBJ whole genome shotgun (WGS) entry which is preliminary data.</text>
</comment>
<dbReference type="SUPFAM" id="SSF46785">
    <property type="entry name" value="Winged helix' DNA-binding domain"/>
    <property type="match status" value="1"/>
</dbReference>
<protein>
    <recommendedName>
        <fullName evidence="4">Helix-turn-helix domain-containing protein</fullName>
    </recommendedName>
</protein>
<sequence>MPQLKLFKVRDLRKKEQFIIDDAYLNSWARHCGTPATLVYLSLCRHADKEQKAFPSQRFIADELGINVRTVKRGLKALQKYNIVQTEQEREKGKFTNYIYYLVDKSQWNKPPGDKKCLRSHQGTKTDSGPPPYGLSPTKDAHYKDAHLKDNSMSQEATDWNLEKEIQKVLEDKRRHIQIIGVWIEEIRLRPENTEQIQSIIRRNLRPARLLNGYTNEDIHETIEALKNTEYLRKFTLETVLKYIDEVVAQKKKEGPKIIRFEEVRQKDGSVAMRPIYTEKLE</sequence>
<feature type="region of interest" description="Disordered" evidence="1">
    <location>
        <begin position="112"/>
        <end position="135"/>
    </location>
</feature>
<reference evidence="3" key="1">
    <citation type="submission" date="2017-09" db="EMBL/GenBank/DDBJ databases">
        <title>Depth-based differentiation of microbial function through sediment-hosted aquifers and enrichment of novel symbionts in the deep terrestrial subsurface.</title>
        <authorList>
            <person name="Probst A.J."/>
            <person name="Ladd B."/>
            <person name="Jarett J.K."/>
            <person name="Geller-Mcgrath D.E."/>
            <person name="Sieber C.M.K."/>
            <person name="Emerson J.B."/>
            <person name="Anantharaman K."/>
            <person name="Thomas B.C."/>
            <person name="Malmstrom R."/>
            <person name="Stieglmeier M."/>
            <person name="Klingl A."/>
            <person name="Woyke T."/>
            <person name="Ryan C.M."/>
            <person name="Banfield J.F."/>
        </authorList>
    </citation>
    <scope>NUCLEOTIDE SEQUENCE [LARGE SCALE GENOMIC DNA]</scope>
</reference>
<dbReference type="Pfam" id="PF13730">
    <property type="entry name" value="HTH_36"/>
    <property type="match status" value="1"/>
</dbReference>
<dbReference type="Proteomes" id="UP000230775">
    <property type="component" value="Unassembled WGS sequence"/>
</dbReference>
<organism evidence="2 3">
    <name type="scientific">Candidatus Shapirobacteria bacterium CG09_land_8_20_14_0_10_39_12</name>
    <dbReference type="NCBI Taxonomy" id="1974885"/>
    <lineage>
        <taxon>Bacteria</taxon>
        <taxon>Candidatus Shapironibacteriota</taxon>
    </lineage>
</organism>
<proteinExistence type="predicted"/>
<gene>
    <name evidence="2" type="ORF">COT64_02580</name>
</gene>
<evidence type="ECO:0000313" key="3">
    <source>
        <dbReference type="Proteomes" id="UP000230775"/>
    </source>
</evidence>
<dbReference type="InterPro" id="IPR036388">
    <property type="entry name" value="WH-like_DNA-bd_sf"/>
</dbReference>
<evidence type="ECO:0000313" key="2">
    <source>
        <dbReference type="EMBL" id="PIS14455.1"/>
    </source>
</evidence>